<sequence>MPLLKPRPNTKQMKTDSKQHRPINSRFWSFQLSIHGRHS</sequence>
<dbReference type="EMBL" id="GGEC01063836">
    <property type="protein sequence ID" value="MBX44320.1"/>
    <property type="molecule type" value="Transcribed_RNA"/>
</dbReference>
<reference evidence="2" key="1">
    <citation type="submission" date="2018-02" db="EMBL/GenBank/DDBJ databases">
        <title>Rhizophora mucronata_Transcriptome.</title>
        <authorList>
            <person name="Meera S.P."/>
            <person name="Sreeshan A."/>
            <person name="Augustine A."/>
        </authorList>
    </citation>
    <scope>NUCLEOTIDE SEQUENCE</scope>
    <source>
        <tissue evidence="2">Leaf</tissue>
    </source>
</reference>
<evidence type="ECO:0000313" key="2">
    <source>
        <dbReference type="EMBL" id="MBX44320.1"/>
    </source>
</evidence>
<accession>A0A2P2NPK3</accession>
<dbReference type="AlphaFoldDB" id="A0A2P2NPK3"/>
<evidence type="ECO:0000256" key="1">
    <source>
        <dbReference type="SAM" id="MobiDB-lite"/>
    </source>
</evidence>
<proteinExistence type="predicted"/>
<feature type="region of interest" description="Disordered" evidence="1">
    <location>
        <begin position="1"/>
        <end position="22"/>
    </location>
</feature>
<protein>
    <submittedName>
        <fullName evidence="2">Uncharacterized protein</fullName>
    </submittedName>
</protein>
<name>A0A2P2NPK3_RHIMU</name>
<organism evidence="2">
    <name type="scientific">Rhizophora mucronata</name>
    <name type="common">Asiatic mangrove</name>
    <dbReference type="NCBI Taxonomy" id="61149"/>
    <lineage>
        <taxon>Eukaryota</taxon>
        <taxon>Viridiplantae</taxon>
        <taxon>Streptophyta</taxon>
        <taxon>Embryophyta</taxon>
        <taxon>Tracheophyta</taxon>
        <taxon>Spermatophyta</taxon>
        <taxon>Magnoliopsida</taxon>
        <taxon>eudicotyledons</taxon>
        <taxon>Gunneridae</taxon>
        <taxon>Pentapetalae</taxon>
        <taxon>rosids</taxon>
        <taxon>fabids</taxon>
        <taxon>Malpighiales</taxon>
        <taxon>Rhizophoraceae</taxon>
        <taxon>Rhizophora</taxon>
    </lineage>
</organism>